<dbReference type="InterPro" id="IPR012340">
    <property type="entry name" value="NA-bd_OB-fold"/>
</dbReference>
<dbReference type="GO" id="GO:0000428">
    <property type="term" value="C:DNA-directed RNA polymerase complex"/>
    <property type="evidence" value="ECO:0007669"/>
    <property type="project" value="UniProtKB-KW"/>
</dbReference>
<sequence>MEFNEVVSEVSVVEDPIYKITMTGDAEIELELPLRMLNIDVERGKRLKIDLDEKKNSDYKKIYDIYLWGIVYNVDNNSTYISIGGLLLKIKKSLPLSPGVRLYIGIKLSS</sequence>
<dbReference type="HOGENOM" id="CLU_169407_0_0_2"/>
<dbReference type="STRING" id="768679.TTX_1930"/>
<dbReference type="PaxDb" id="768679-TTX_1930"/>
<evidence type="ECO:0000313" key="2">
    <source>
        <dbReference type="Proteomes" id="UP000002654"/>
    </source>
</evidence>
<dbReference type="EMBL" id="FN869859">
    <property type="protein sequence ID" value="CCC82545.1"/>
    <property type="molecule type" value="Genomic_DNA"/>
</dbReference>
<keyword evidence="1" id="KW-0804">Transcription</keyword>
<dbReference type="OrthoDB" id="26752at2157"/>
<protein>
    <submittedName>
        <fullName evidence="1">DNA-directed RNA polymerase, subunit RPB8</fullName>
    </submittedName>
</protein>
<dbReference type="RefSeq" id="WP_014127798.1">
    <property type="nucleotide sequence ID" value="NC_016070.1"/>
</dbReference>
<dbReference type="eggNOG" id="arCOG04271">
    <property type="taxonomic scope" value="Archaea"/>
</dbReference>
<dbReference type="AlphaFoldDB" id="G4RLV0"/>
<dbReference type="GeneID" id="11262814"/>
<keyword evidence="1" id="KW-0240">DNA-directed RNA polymerase</keyword>
<dbReference type="Proteomes" id="UP000002654">
    <property type="component" value="Chromosome"/>
</dbReference>
<keyword evidence="2" id="KW-1185">Reference proteome</keyword>
<proteinExistence type="predicted"/>
<name>G4RLV0_THETK</name>
<accession>G4RLV0</accession>
<dbReference type="PATRIC" id="fig|768679.9.peg.1954"/>
<organism evidence="1 2">
    <name type="scientific">Thermoproteus tenax (strain ATCC 35583 / DSM 2078 / JCM 9277 / NBRC 100435 / Kra 1)</name>
    <dbReference type="NCBI Taxonomy" id="768679"/>
    <lineage>
        <taxon>Archaea</taxon>
        <taxon>Thermoproteota</taxon>
        <taxon>Thermoprotei</taxon>
        <taxon>Thermoproteales</taxon>
        <taxon>Thermoproteaceae</taxon>
        <taxon>Thermoproteus</taxon>
    </lineage>
</organism>
<dbReference type="KEGG" id="ttn:TTX_1930"/>
<reference evidence="1 2" key="1">
    <citation type="journal article" date="2011" name="PLoS ONE">
        <title>The complete genome sequence of Thermoproteus tenax: a physiologically versatile member of the Crenarchaeota.</title>
        <authorList>
            <person name="Siebers B."/>
            <person name="Zaparty M."/>
            <person name="Raddatz G."/>
            <person name="Tjaden B."/>
            <person name="Albers S.V."/>
            <person name="Bell S.D."/>
            <person name="Blombach F."/>
            <person name="Kletzin A."/>
            <person name="Kyrpides N."/>
            <person name="Lanz C."/>
            <person name="Plagens A."/>
            <person name="Rampp M."/>
            <person name="Rosinus A."/>
            <person name="von Jan M."/>
            <person name="Makarova K.S."/>
            <person name="Klenk H.P."/>
            <person name="Schuster S.C."/>
            <person name="Hensel R."/>
        </authorList>
    </citation>
    <scope>NUCLEOTIDE SEQUENCE [LARGE SCALE GENOMIC DNA]</scope>
    <source>
        <strain evidence="2">ATCC 35583 / DSM 2078 / JCM 9277 / NBRC 100435 / Kra 1</strain>
    </source>
</reference>
<gene>
    <name evidence="1" type="ordered locus">TTX_1930</name>
</gene>
<evidence type="ECO:0000313" key="1">
    <source>
        <dbReference type="EMBL" id="CCC82545.1"/>
    </source>
</evidence>
<dbReference type="Gene3D" id="2.40.50.140">
    <property type="entry name" value="Nucleic acid-binding proteins"/>
    <property type="match status" value="1"/>
</dbReference>